<proteinExistence type="predicted"/>
<feature type="region of interest" description="Disordered" evidence="1">
    <location>
        <begin position="510"/>
        <end position="585"/>
    </location>
</feature>
<protein>
    <submittedName>
        <fullName evidence="3">Uncharacterized protein</fullName>
    </submittedName>
</protein>
<name>A0A6A4JNH6_APOLU</name>
<dbReference type="AlphaFoldDB" id="A0A6A4JNH6"/>
<feature type="region of interest" description="Disordered" evidence="1">
    <location>
        <begin position="276"/>
        <end position="326"/>
    </location>
</feature>
<keyword evidence="4" id="KW-1185">Reference proteome</keyword>
<feature type="region of interest" description="Disordered" evidence="1">
    <location>
        <begin position="609"/>
        <end position="638"/>
    </location>
</feature>
<feature type="compositionally biased region" description="Low complexity" evidence="1">
    <location>
        <begin position="563"/>
        <end position="574"/>
    </location>
</feature>
<evidence type="ECO:0000313" key="4">
    <source>
        <dbReference type="Proteomes" id="UP000466442"/>
    </source>
</evidence>
<evidence type="ECO:0000313" key="3">
    <source>
        <dbReference type="EMBL" id="KAF6205301.1"/>
    </source>
</evidence>
<sequence length="708" mass="76662">MYRSVLAAFFTFTAVTSGEVCNLTTVFFPIDKILFNSNYERAFHHPEGIVMDVSDFESDLGFNFMGLSLPFISVSLQGSKGNFLFNTFLQLHDTGSYSYSYSEDDCSLSEVGVSLTTTALMTGFFPKLSFDNVKAKFLFWEIESKFEYSFEPFISFSLYKNTTYCGMMGTPVSSTHILPDLMRIEISHPYVRFPGALNTLSEHFWSILVSLSTFDAFAANFVRVPLMSLIDEILTTPWRGGNEEDAREEGGRHAVGGGWAVRSRLRASVCGERARCQHLPPPSASPRSPPDSAPSSPSASSSATSSTVGSCTSSTRSEMSADPAAKKKKSALTQLIKSSPFYKNGSVRLSFTSLTGAGKKPSNGLVQSNGLFPKLSFRRAKEDPGACSPSDDDGGFASWSGSCDRLAQIREIIKKRSEALAHERVTKSQSAYVLPERPSNGPSTSVAPASPARPTTLPSQSRKNEVWIPPEPSASPKNVEFSNAFPFYTPPAPISLTRVITPVFHQPQTVSTPMIRSGPHLSRNPVRPHSVAGSHEFTATEPPKSRPHSIASEPSWSPQVIRSAPPATSATSPSDSGYRSLPSATSDYQIKSPATSVLQTSFNSLPSASASRRLSLPNASRSTTTPRPSPTFHGLPFRPAIGLSPSSSSLSLLVPGTPMAPANTPIKGPLTPSYARTLDHLDDKVCLLFDILDTQERFAKVTLSPSMQ</sequence>
<feature type="chain" id="PRO_5043826040" evidence="2">
    <location>
        <begin position="19"/>
        <end position="708"/>
    </location>
</feature>
<feature type="compositionally biased region" description="Low complexity" evidence="1">
    <location>
        <begin position="609"/>
        <end position="626"/>
    </location>
</feature>
<evidence type="ECO:0000256" key="2">
    <source>
        <dbReference type="SAM" id="SignalP"/>
    </source>
</evidence>
<feature type="region of interest" description="Disordered" evidence="1">
    <location>
        <begin position="424"/>
        <end position="471"/>
    </location>
</feature>
<comment type="caution">
    <text evidence="3">The sequence shown here is derived from an EMBL/GenBank/DDBJ whole genome shotgun (WGS) entry which is preliminary data.</text>
</comment>
<feature type="compositionally biased region" description="Low complexity" evidence="1">
    <location>
        <begin position="293"/>
        <end position="323"/>
    </location>
</feature>
<gene>
    <name evidence="3" type="ORF">GE061_019471</name>
</gene>
<keyword evidence="2" id="KW-0732">Signal</keyword>
<dbReference type="Proteomes" id="UP000466442">
    <property type="component" value="Linkage Group LG9"/>
</dbReference>
<organism evidence="3 4">
    <name type="scientific">Apolygus lucorum</name>
    <name type="common">Small green plant bug</name>
    <name type="synonym">Lygocoris lucorum</name>
    <dbReference type="NCBI Taxonomy" id="248454"/>
    <lineage>
        <taxon>Eukaryota</taxon>
        <taxon>Metazoa</taxon>
        <taxon>Ecdysozoa</taxon>
        <taxon>Arthropoda</taxon>
        <taxon>Hexapoda</taxon>
        <taxon>Insecta</taxon>
        <taxon>Pterygota</taxon>
        <taxon>Neoptera</taxon>
        <taxon>Paraneoptera</taxon>
        <taxon>Hemiptera</taxon>
        <taxon>Heteroptera</taxon>
        <taxon>Panheteroptera</taxon>
        <taxon>Cimicomorpha</taxon>
        <taxon>Miridae</taxon>
        <taxon>Mirini</taxon>
        <taxon>Apolygus</taxon>
    </lineage>
</organism>
<dbReference type="EMBL" id="WIXP02000009">
    <property type="protein sequence ID" value="KAF6205301.1"/>
    <property type="molecule type" value="Genomic_DNA"/>
</dbReference>
<reference evidence="3" key="1">
    <citation type="journal article" date="2021" name="Mol. Ecol. Resour.">
        <title>Apolygus lucorum genome provides insights into omnivorousness and mesophyll feeding.</title>
        <authorList>
            <person name="Liu Y."/>
            <person name="Liu H."/>
            <person name="Wang H."/>
            <person name="Huang T."/>
            <person name="Liu B."/>
            <person name="Yang B."/>
            <person name="Yin L."/>
            <person name="Li B."/>
            <person name="Zhang Y."/>
            <person name="Zhang S."/>
            <person name="Jiang F."/>
            <person name="Zhang X."/>
            <person name="Ren Y."/>
            <person name="Wang B."/>
            <person name="Wang S."/>
            <person name="Lu Y."/>
            <person name="Wu K."/>
            <person name="Fan W."/>
            <person name="Wang G."/>
        </authorList>
    </citation>
    <scope>NUCLEOTIDE SEQUENCE</scope>
    <source>
        <strain evidence="3">12Hb</strain>
    </source>
</reference>
<feature type="signal peptide" evidence="2">
    <location>
        <begin position="1"/>
        <end position="18"/>
    </location>
</feature>
<dbReference type="OrthoDB" id="6628357at2759"/>
<accession>A0A6A4JNH6</accession>
<feature type="compositionally biased region" description="Pro residues" evidence="1">
    <location>
        <begin position="279"/>
        <end position="292"/>
    </location>
</feature>
<evidence type="ECO:0000256" key="1">
    <source>
        <dbReference type="SAM" id="MobiDB-lite"/>
    </source>
</evidence>